<dbReference type="PANTHER" id="PTHR13121:SF0">
    <property type="entry name" value="PHOSPHATIDYLINOSITOL GLYCAN ANCHOR BIOSYNTHESIS CLASS U PROTEIN"/>
    <property type="match status" value="1"/>
</dbReference>
<feature type="transmembrane region" description="Helical" evidence="10">
    <location>
        <begin position="389"/>
        <end position="414"/>
    </location>
</feature>
<comment type="caution">
    <text evidence="11">The sequence shown here is derived from an EMBL/GenBank/DDBJ whole genome shotgun (WGS) entry which is preliminary data.</text>
</comment>
<evidence type="ECO:0000256" key="7">
    <source>
        <dbReference type="ARBA" id="ARBA00022989"/>
    </source>
</evidence>
<reference evidence="11" key="1">
    <citation type="submission" date="2023-06" db="EMBL/GenBank/DDBJ databases">
        <authorList>
            <person name="Delattre M."/>
        </authorList>
    </citation>
    <scope>NUCLEOTIDE SEQUENCE</scope>
    <source>
        <strain evidence="11">AF72</strain>
    </source>
</reference>
<keyword evidence="12" id="KW-1185">Reference proteome</keyword>
<dbReference type="Pfam" id="PF06728">
    <property type="entry name" value="PIG-U"/>
    <property type="match status" value="1"/>
</dbReference>
<feature type="transmembrane region" description="Helical" evidence="10">
    <location>
        <begin position="581"/>
        <end position="600"/>
    </location>
</feature>
<dbReference type="PANTHER" id="PTHR13121">
    <property type="entry name" value="GPI TRANSAMIDASE COMPONENT PIG-U"/>
    <property type="match status" value="1"/>
</dbReference>
<evidence type="ECO:0000256" key="9">
    <source>
        <dbReference type="SAM" id="MobiDB-lite"/>
    </source>
</evidence>
<accession>A0AA36CYH4</accession>
<feature type="transmembrane region" description="Helical" evidence="10">
    <location>
        <begin position="485"/>
        <end position="503"/>
    </location>
</feature>
<feature type="transmembrane region" description="Helical" evidence="10">
    <location>
        <begin position="311"/>
        <end position="333"/>
    </location>
</feature>
<evidence type="ECO:0000256" key="6">
    <source>
        <dbReference type="ARBA" id="ARBA00022824"/>
    </source>
</evidence>
<evidence type="ECO:0000313" key="11">
    <source>
        <dbReference type="EMBL" id="CAJ0577732.1"/>
    </source>
</evidence>
<evidence type="ECO:0000256" key="4">
    <source>
        <dbReference type="ARBA" id="ARBA00022502"/>
    </source>
</evidence>
<dbReference type="Proteomes" id="UP001177023">
    <property type="component" value="Unassembled WGS sequence"/>
</dbReference>
<keyword evidence="4" id="KW-0337">GPI-anchor biosynthesis</keyword>
<evidence type="ECO:0000313" key="12">
    <source>
        <dbReference type="Proteomes" id="UP001177023"/>
    </source>
</evidence>
<comment type="pathway">
    <text evidence="2">Glycolipid biosynthesis; glycosylphosphatidylinositol-anchor biosynthesis.</text>
</comment>
<evidence type="ECO:0000256" key="5">
    <source>
        <dbReference type="ARBA" id="ARBA00022692"/>
    </source>
</evidence>
<dbReference type="Gene3D" id="3.30.40.10">
    <property type="entry name" value="Zinc/RING finger domain, C3HC4 (zinc finger)"/>
    <property type="match status" value="1"/>
</dbReference>
<feature type="transmembrane region" description="Helical" evidence="10">
    <location>
        <begin position="555"/>
        <end position="575"/>
    </location>
</feature>
<dbReference type="EMBL" id="CATQJA010002651">
    <property type="protein sequence ID" value="CAJ0577732.1"/>
    <property type="molecule type" value="Genomic_DNA"/>
</dbReference>
<feature type="transmembrane region" description="Helical" evidence="10">
    <location>
        <begin position="354"/>
        <end position="383"/>
    </location>
</feature>
<dbReference type="SUPFAM" id="SSF57903">
    <property type="entry name" value="FYVE/PHD zinc finger"/>
    <property type="match status" value="1"/>
</dbReference>
<dbReference type="GO" id="GO:0042765">
    <property type="term" value="C:GPI-anchor transamidase complex"/>
    <property type="evidence" value="ECO:0007669"/>
    <property type="project" value="InterPro"/>
</dbReference>
<dbReference type="InterPro" id="IPR013083">
    <property type="entry name" value="Znf_RING/FYVE/PHD"/>
</dbReference>
<keyword evidence="8 10" id="KW-0472">Membrane</keyword>
<evidence type="ECO:0000256" key="10">
    <source>
        <dbReference type="SAM" id="Phobius"/>
    </source>
</evidence>
<evidence type="ECO:0000256" key="1">
    <source>
        <dbReference type="ARBA" id="ARBA00004477"/>
    </source>
</evidence>
<comment type="similarity">
    <text evidence="3">Belongs to the PIGU family.</text>
</comment>
<proteinExistence type="inferred from homology"/>
<name>A0AA36CYH4_9BILA</name>
<gene>
    <name evidence="11" type="ORF">MSPICULIGERA_LOCUS16000</name>
</gene>
<dbReference type="GO" id="GO:0006506">
    <property type="term" value="P:GPI anchor biosynthetic process"/>
    <property type="evidence" value="ECO:0007669"/>
    <property type="project" value="UniProtKB-KW"/>
</dbReference>
<sequence length="628" mass="70364">MDPEGPGKSSDGEPNEQQRPEEQENVQPGSDVTKPAEGDILDQGVTFDQDKPAENSRNVYDPSFKAIYCNGCVWDPLKKDDAMAMCVLCENWFHYAHTGLQGIAEDDGADLICRSCVTKHPWFAGKYIQSGAAPASEQITAVLIGPSEDWRKDLCTCDACQRILENDEVEFLTNPDDLLSTYENEIGVEEERAKEARSGEEIILEIANRHNLDRESSVMALQAYGELKEHLREFFSTVNENGGEVVTGEMVARFFAEKRARRRPEWTTSATSYLRIRDGVALLRDGISPYEGDFFHTTPIVLFFFNRIVDIFSPLLIVTLSVAVDITSALLLATSARYFGEDSNTATAVLKCYLLNPLAIGSCATLGMTTFHNFFLAAFVYVFSAGCPIFATLILTATISLQLYPITLFASVWLRFPGAMERVKATVALLIGLAGITLLNYVMAGYNWAFLEDVYGHMLRYDDLRPNCGWYWYFFTQVFDHFRQFYIYVFQANTMLYVLPLTLSLRSAPKLHLILSLLLLAVFAPYPTLGDAAVYMALLPLLHHLFPLMRQALAIGATVVTCVALMPVMWHLWAVSGSGNANFYFAVTLIYNLAQVFLLTDIIMAHFRLQVTATVPETINEKTIFIMN</sequence>
<keyword evidence="7 10" id="KW-1133">Transmembrane helix</keyword>
<feature type="non-terminal residue" evidence="11">
    <location>
        <position position="1"/>
    </location>
</feature>
<keyword evidence="6" id="KW-0256">Endoplasmic reticulum</keyword>
<evidence type="ECO:0000256" key="8">
    <source>
        <dbReference type="ARBA" id="ARBA00023136"/>
    </source>
</evidence>
<feature type="transmembrane region" description="Helical" evidence="10">
    <location>
        <begin position="426"/>
        <end position="449"/>
    </location>
</feature>
<dbReference type="InterPro" id="IPR009600">
    <property type="entry name" value="PIG-U"/>
</dbReference>
<evidence type="ECO:0000256" key="3">
    <source>
        <dbReference type="ARBA" id="ARBA00010026"/>
    </source>
</evidence>
<comment type="subcellular location">
    <subcellularLocation>
        <location evidence="1">Endoplasmic reticulum membrane</location>
        <topology evidence="1">Multi-pass membrane protein</topology>
    </subcellularLocation>
</comment>
<protein>
    <submittedName>
        <fullName evidence="11">Uncharacterized protein</fullName>
    </submittedName>
</protein>
<dbReference type="AlphaFoldDB" id="A0AA36CYH4"/>
<feature type="region of interest" description="Disordered" evidence="9">
    <location>
        <begin position="1"/>
        <end position="56"/>
    </location>
</feature>
<dbReference type="GO" id="GO:0016255">
    <property type="term" value="P:attachment of GPI anchor to protein"/>
    <property type="evidence" value="ECO:0007669"/>
    <property type="project" value="InterPro"/>
</dbReference>
<keyword evidence="5 10" id="KW-0812">Transmembrane</keyword>
<dbReference type="InterPro" id="IPR011011">
    <property type="entry name" value="Znf_FYVE_PHD"/>
</dbReference>
<evidence type="ECO:0000256" key="2">
    <source>
        <dbReference type="ARBA" id="ARBA00004687"/>
    </source>
</evidence>
<organism evidence="11 12">
    <name type="scientific">Mesorhabditis spiculigera</name>
    <dbReference type="NCBI Taxonomy" id="96644"/>
    <lineage>
        <taxon>Eukaryota</taxon>
        <taxon>Metazoa</taxon>
        <taxon>Ecdysozoa</taxon>
        <taxon>Nematoda</taxon>
        <taxon>Chromadorea</taxon>
        <taxon>Rhabditida</taxon>
        <taxon>Rhabditina</taxon>
        <taxon>Rhabditomorpha</taxon>
        <taxon>Rhabditoidea</taxon>
        <taxon>Rhabditidae</taxon>
        <taxon>Mesorhabditinae</taxon>
        <taxon>Mesorhabditis</taxon>
    </lineage>
</organism>